<dbReference type="HAMAP" id="MF_00605">
    <property type="entry name" value="TrmD"/>
    <property type="match status" value="1"/>
</dbReference>
<evidence type="ECO:0000259" key="17">
    <source>
        <dbReference type="Pfam" id="PF01746"/>
    </source>
</evidence>
<keyword evidence="11 15" id="KW-0819">tRNA processing</keyword>
<dbReference type="PIRSF" id="PIRSF000386">
    <property type="entry name" value="tRNA_mtase"/>
    <property type="match status" value="1"/>
</dbReference>
<dbReference type="NCBIfam" id="TIGR00088">
    <property type="entry name" value="trmD"/>
    <property type="match status" value="1"/>
</dbReference>
<dbReference type="EC" id="2.1.1.228" evidence="5 15"/>
<protein>
    <recommendedName>
        <fullName evidence="6 15">tRNA (guanine-N(1)-)-methyltransferase</fullName>
        <ecNumber evidence="5 15">2.1.1.228</ecNumber>
    </recommendedName>
    <alternativeName>
        <fullName evidence="12 15">M1G-methyltransferase</fullName>
    </alternativeName>
    <alternativeName>
        <fullName evidence="13 15">tRNA [GM37] methyltransferase</fullName>
    </alternativeName>
</protein>
<dbReference type="RefSeq" id="WP_320506797.1">
    <property type="nucleotide sequence ID" value="NZ_JAXCLW010000001.1"/>
</dbReference>
<evidence type="ECO:0000313" key="19">
    <source>
        <dbReference type="Proteomes" id="UP001279642"/>
    </source>
</evidence>
<evidence type="ECO:0000256" key="7">
    <source>
        <dbReference type="ARBA" id="ARBA00022490"/>
    </source>
</evidence>
<evidence type="ECO:0000256" key="8">
    <source>
        <dbReference type="ARBA" id="ARBA00022603"/>
    </source>
</evidence>
<feature type="domain" description="tRNA methyltransferase TRMD/TRM10-type" evidence="17">
    <location>
        <begin position="12"/>
        <end position="242"/>
    </location>
</feature>
<evidence type="ECO:0000256" key="16">
    <source>
        <dbReference type="RuleBase" id="RU003464"/>
    </source>
</evidence>
<evidence type="ECO:0000256" key="13">
    <source>
        <dbReference type="ARBA" id="ARBA00033392"/>
    </source>
</evidence>
<comment type="similarity">
    <text evidence="3 15 16">Belongs to the RNA methyltransferase TrmD family.</text>
</comment>
<comment type="catalytic activity">
    <reaction evidence="14 15 16">
        <text>guanosine(37) in tRNA + S-adenosyl-L-methionine = N(1)-methylguanosine(37) in tRNA + S-adenosyl-L-homocysteine + H(+)</text>
        <dbReference type="Rhea" id="RHEA:36899"/>
        <dbReference type="Rhea" id="RHEA-COMP:10145"/>
        <dbReference type="Rhea" id="RHEA-COMP:10147"/>
        <dbReference type="ChEBI" id="CHEBI:15378"/>
        <dbReference type="ChEBI" id="CHEBI:57856"/>
        <dbReference type="ChEBI" id="CHEBI:59789"/>
        <dbReference type="ChEBI" id="CHEBI:73542"/>
        <dbReference type="ChEBI" id="CHEBI:74269"/>
        <dbReference type="EC" id="2.1.1.228"/>
    </reaction>
</comment>
<dbReference type="InterPro" id="IPR023148">
    <property type="entry name" value="tRNA_m1G_MeTrfase_C_sf"/>
</dbReference>
<evidence type="ECO:0000256" key="5">
    <source>
        <dbReference type="ARBA" id="ARBA00012807"/>
    </source>
</evidence>
<evidence type="ECO:0000256" key="11">
    <source>
        <dbReference type="ARBA" id="ARBA00022694"/>
    </source>
</evidence>
<evidence type="ECO:0000256" key="6">
    <source>
        <dbReference type="ARBA" id="ARBA00014679"/>
    </source>
</evidence>
<dbReference type="GO" id="GO:0052906">
    <property type="term" value="F:tRNA (guanine(37)-N1)-methyltransferase activity"/>
    <property type="evidence" value="ECO:0007669"/>
    <property type="project" value="UniProtKB-EC"/>
</dbReference>
<dbReference type="NCBIfam" id="NF000648">
    <property type="entry name" value="PRK00026.1"/>
    <property type="match status" value="1"/>
</dbReference>
<gene>
    <name evidence="15 18" type="primary">trmD</name>
    <name evidence="18" type="ORF">SMD27_02725</name>
</gene>
<comment type="caution">
    <text evidence="18">The sequence shown here is derived from an EMBL/GenBank/DDBJ whole genome shotgun (WGS) entry which is preliminary data.</text>
</comment>
<keyword evidence="19" id="KW-1185">Reference proteome</keyword>
<evidence type="ECO:0000256" key="1">
    <source>
        <dbReference type="ARBA" id="ARBA00002634"/>
    </source>
</evidence>
<keyword evidence="10 15" id="KW-0949">S-adenosyl-L-methionine</keyword>
<dbReference type="PANTHER" id="PTHR46417:SF1">
    <property type="entry name" value="TRNA (GUANINE-N(1)-)-METHYLTRANSFERASE"/>
    <property type="match status" value="1"/>
</dbReference>
<keyword evidence="9 15" id="KW-0808">Transferase</keyword>
<dbReference type="PANTHER" id="PTHR46417">
    <property type="entry name" value="TRNA (GUANINE-N(1)-)-METHYLTRANSFERASE"/>
    <property type="match status" value="1"/>
</dbReference>
<dbReference type="SUPFAM" id="SSF75217">
    <property type="entry name" value="alpha/beta knot"/>
    <property type="match status" value="1"/>
</dbReference>
<evidence type="ECO:0000256" key="2">
    <source>
        <dbReference type="ARBA" id="ARBA00004496"/>
    </source>
</evidence>
<evidence type="ECO:0000313" key="18">
    <source>
        <dbReference type="EMBL" id="MDY0881746.1"/>
    </source>
</evidence>
<dbReference type="InterPro" id="IPR016009">
    <property type="entry name" value="tRNA_MeTrfase_TRMD/TRM10"/>
</dbReference>
<evidence type="ECO:0000256" key="15">
    <source>
        <dbReference type="HAMAP-Rule" id="MF_00605"/>
    </source>
</evidence>
<dbReference type="CDD" id="cd18080">
    <property type="entry name" value="TrmD-like"/>
    <property type="match status" value="1"/>
</dbReference>
<dbReference type="GO" id="GO:0032259">
    <property type="term" value="P:methylation"/>
    <property type="evidence" value="ECO:0007669"/>
    <property type="project" value="UniProtKB-KW"/>
</dbReference>
<sequence>MTDAVRVPAWRARVLTLFPEMFPGPLGHSLAGRALERGDWRLEVMDIRSFALDKHRSVDDTPFGGGPGMVMRPDVVDAALAAAMQPDADMASVGAVSAGPAIYFSPRGRVLDQALVKELVREPGCVMLCGRYEGLDERVIEARGLMEVSLGDFVLSGGEVAALALMDAVVRLIPGVMGAAETLDEESFERGLLEYPHYTRPAVWRGRPVPEVLLSGHHEKINAWRRRQAEDVTRLRRPDLWAAYEKRAEKDKA</sequence>
<comment type="subcellular location">
    <subcellularLocation>
        <location evidence="2 15 16">Cytoplasm</location>
    </subcellularLocation>
</comment>
<evidence type="ECO:0000256" key="14">
    <source>
        <dbReference type="ARBA" id="ARBA00047783"/>
    </source>
</evidence>
<dbReference type="EMBL" id="JAXCLW010000001">
    <property type="protein sequence ID" value="MDY0881746.1"/>
    <property type="molecule type" value="Genomic_DNA"/>
</dbReference>
<dbReference type="InterPro" id="IPR029026">
    <property type="entry name" value="tRNA_m1G_MTases_N"/>
</dbReference>
<proteinExistence type="inferred from homology"/>
<dbReference type="InterPro" id="IPR029028">
    <property type="entry name" value="Alpha/beta_knot_MTases"/>
</dbReference>
<dbReference type="InterPro" id="IPR002649">
    <property type="entry name" value="tRNA_m1G_MeTrfase_TrmD"/>
</dbReference>
<accession>A0ABU5E665</accession>
<comment type="subunit">
    <text evidence="4 15 16">Homodimer.</text>
</comment>
<reference evidence="18 19" key="1">
    <citation type="journal article" date="2016" name="Antonie Van Leeuwenhoek">
        <title>Dongia soli sp. nov., isolated from soil from Dokdo, Korea.</title>
        <authorList>
            <person name="Kim D.U."/>
            <person name="Lee H."/>
            <person name="Kim H."/>
            <person name="Kim S.G."/>
            <person name="Ka J.O."/>
        </authorList>
    </citation>
    <scope>NUCLEOTIDE SEQUENCE [LARGE SCALE GENOMIC DNA]</scope>
    <source>
        <strain evidence="18 19">D78</strain>
    </source>
</reference>
<comment type="function">
    <text evidence="1 15 16">Specifically methylates guanosine-37 in various tRNAs.</text>
</comment>
<dbReference type="Gene3D" id="1.10.1270.20">
    <property type="entry name" value="tRNA(m1g37)methyltransferase, domain 2"/>
    <property type="match status" value="1"/>
</dbReference>
<evidence type="ECO:0000256" key="4">
    <source>
        <dbReference type="ARBA" id="ARBA00011738"/>
    </source>
</evidence>
<evidence type="ECO:0000256" key="12">
    <source>
        <dbReference type="ARBA" id="ARBA00029736"/>
    </source>
</evidence>
<feature type="binding site" evidence="15">
    <location>
        <position position="130"/>
    </location>
    <ligand>
        <name>S-adenosyl-L-methionine</name>
        <dbReference type="ChEBI" id="CHEBI:59789"/>
    </ligand>
</feature>
<keyword evidence="7 15" id="KW-0963">Cytoplasm</keyword>
<name>A0ABU5E665_9PROT</name>
<organism evidence="18 19">
    <name type="scientific">Dongia soli</name>
    <dbReference type="NCBI Taxonomy" id="600628"/>
    <lineage>
        <taxon>Bacteria</taxon>
        <taxon>Pseudomonadati</taxon>
        <taxon>Pseudomonadota</taxon>
        <taxon>Alphaproteobacteria</taxon>
        <taxon>Rhodospirillales</taxon>
        <taxon>Dongiaceae</taxon>
        <taxon>Dongia</taxon>
    </lineage>
</organism>
<dbReference type="Gene3D" id="3.40.1280.10">
    <property type="match status" value="1"/>
</dbReference>
<evidence type="ECO:0000256" key="3">
    <source>
        <dbReference type="ARBA" id="ARBA00007630"/>
    </source>
</evidence>
<dbReference type="Proteomes" id="UP001279642">
    <property type="component" value="Unassembled WGS sequence"/>
</dbReference>
<feature type="binding site" evidence="15">
    <location>
        <begin position="150"/>
        <end position="155"/>
    </location>
    <ligand>
        <name>S-adenosyl-L-methionine</name>
        <dbReference type="ChEBI" id="CHEBI:59789"/>
    </ligand>
</feature>
<keyword evidence="8 15" id="KW-0489">Methyltransferase</keyword>
<evidence type="ECO:0000256" key="10">
    <source>
        <dbReference type="ARBA" id="ARBA00022691"/>
    </source>
</evidence>
<dbReference type="Pfam" id="PF01746">
    <property type="entry name" value="tRNA_m1G_MT"/>
    <property type="match status" value="1"/>
</dbReference>
<evidence type="ECO:0000256" key="9">
    <source>
        <dbReference type="ARBA" id="ARBA00022679"/>
    </source>
</evidence>